<reference evidence="2 3" key="1">
    <citation type="submission" date="2020-11" db="EMBL/GenBank/DDBJ databases">
        <title>P. mediterranea TC4 genome.</title>
        <authorList>
            <person name="Molmeret M."/>
        </authorList>
    </citation>
    <scope>NUCLEOTIDE SEQUENCE [LARGE SCALE GENOMIC DNA]</scope>
    <source>
        <strain evidence="2 3">TC4</strain>
    </source>
</reference>
<feature type="transmembrane region" description="Helical" evidence="1">
    <location>
        <begin position="55"/>
        <end position="77"/>
    </location>
</feature>
<keyword evidence="1" id="KW-0812">Transmembrane</keyword>
<name>A0ABS0A868_9FLAO</name>
<feature type="transmembrane region" description="Helical" evidence="1">
    <location>
        <begin position="12"/>
        <end position="43"/>
    </location>
</feature>
<dbReference type="Proteomes" id="UP001194729">
    <property type="component" value="Unassembled WGS sequence"/>
</dbReference>
<organism evidence="2 3">
    <name type="scientific">Nonlabens mediterrranea</name>
    <dbReference type="NCBI Taxonomy" id="1419947"/>
    <lineage>
        <taxon>Bacteria</taxon>
        <taxon>Pseudomonadati</taxon>
        <taxon>Bacteroidota</taxon>
        <taxon>Flavobacteriia</taxon>
        <taxon>Flavobacteriales</taxon>
        <taxon>Flavobacteriaceae</taxon>
        <taxon>Nonlabens</taxon>
    </lineage>
</organism>
<evidence type="ECO:0000313" key="2">
    <source>
        <dbReference type="EMBL" id="MBF4985525.1"/>
    </source>
</evidence>
<sequence>MIQFEKLPYPLLIAGHIILTIFMIAVPFLIPLFFYASIIYFGLRVLLQKDSGQEALLACAYLVTLEVFLRMNQALIFHKFIKD</sequence>
<protein>
    <submittedName>
        <fullName evidence="2">Uncharacterized protein</fullName>
    </submittedName>
</protein>
<evidence type="ECO:0000256" key="1">
    <source>
        <dbReference type="SAM" id="Phobius"/>
    </source>
</evidence>
<accession>A0ABS0A868</accession>
<comment type="caution">
    <text evidence="2">The sequence shown here is derived from an EMBL/GenBank/DDBJ whole genome shotgun (WGS) entry which is preliminary data.</text>
</comment>
<proteinExistence type="predicted"/>
<gene>
    <name evidence="2" type="ORF">FNJ87_14710</name>
</gene>
<evidence type="ECO:0000313" key="3">
    <source>
        <dbReference type="Proteomes" id="UP001194729"/>
    </source>
</evidence>
<keyword evidence="1" id="KW-1133">Transmembrane helix</keyword>
<keyword evidence="1" id="KW-0472">Membrane</keyword>
<keyword evidence="3" id="KW-1185">Reference proteome</keyword>
<dbReference type="EMBL" id="JADKYU010000774">
    <property type="protein sequence ID" value="MBF4985525.1"/>
    <property type="molecule type" value="Genomic_DNA"/>
</dbReference>